<evidence type="ECO:0000313" key="1">
    <source>
        <dbReference type="EMBL" id="TQN30617.1"/>
    </source>
</evidence>
<dbReference type="RefSeq" id="WP_170181485.1">
    <property type="nucleotide sequence ID" value="NZ_VFQC01000001.1"/>
</dbReference>
<accession>A0A543NFL9</accession>
<protein>
    <submittedName>
        <fullName evidence="1">Uncharacterized protein</fullName>
    </submittedName>
</protein>
<dbReference type="AlphaFoldDB" id="A0A543NFL9"/>
<organism evidence="1 2">
    <name type="scientific">Haloactinospora alba</name>
    <dbReference type="NCBI Taxonomy" id="405555"/>
    <lineage>
        <taxon>Bacteria</taxon>
        <taxon>Bacillati</taxon>
        <taxon>Actinomycetota</taxon>
        <taxon>Actinomycetes</taxon>
        <taxon>Streptosporangiales</taxon>
        <taxon>Nocardiopsidaceae</taxon>
        <taxon>Haloactinospora</taxon>
    </lineage>
</organism>
<sequence length="54" mass="5909">MTAPVPTREEALATAARLLRDAEMIQDRGLMELYTEMANGWLSLASVLQDAESA</sequence>
<evidence type="ECO:0000313" key="2">
    <source>
        <dbReference type="Proteomes" id="UP000317422"/>
    </source>
</evidence>
<comment type="caution">
    <text evidence="1">The sequence shown here is derived from an EMBL/GenBank/DDBJ whole genome shotgun (WGS) entry which is preliminary data.</text>
</comment>
<dbReference type="EMBL" id="VFQC01000001">
    <property type="protein sequence ID" value="TQN30617.1"/>
    <property type="molecule type" value="Genomic_DNA"/>
</dbReference>
<keyword evidence="2" id="KW-1185">Reference proteome</keyword>
<reference evidence="1 2" key="1">
    <citation type="submission" date="2019-06" db="EMBL/GenBank/DDBJ databases">
        <title>Sequencing the genomes of 1000 actinobacteria strains.</title>
        <authorList>
            <person name="Klenk H.-P."/>
        </authorList>
    </citation>
    <scope>NUCLEOTIDE SEQUENCE [LARGE SCALE GENOMIC DNA]</scope>
    <source>
        <strain evidence="1 2">DSM 45015</strain>
    </source>
</reference>
<dbReference type="Proteomes" id="UP000317422">
    <property type="component" value="Unassembled WGS sequence"/>
</dbReference>
<name>A0A543NFL9_9ACTN</name>
<proteinExistence type="predicted"/>
<gene>
    <name evidence="1" type="ORF">FHX37_0499</name>
</gene>